<organism evidence="2 3">
    <name type="scientific">Actinophytocola glycyrrhizae</name>
    <dbReference type="NCBI Taxonomy" id="2044873"/>
    <lineage>
        <taxon>Bacteria</taxon>
        <taxon>Bacillati</taxon>
        <taxon>Actinomycetota</taxon>
        <taxon>Actinomycetes</taxon>
        <taxon>Pseudonocardiales</taxon>
        <taxon>Pseudonocardiaceae</taxon>
    </lineage>
</organism>
<keyword evidence="1" id="KW-0812">Transmembrane</keyword>
<proteinExistence type="predicted"/>
<evidence type="ECO:0000313" key="3">
    <source>
        <dbReference type="Proteomes" id="UP001595859"/>
    </source>
</evidence>
<keyword evidence="1" id="KW-1133">Transmembrane helix</keyword>
<feature type="transmembrane region" description="Helical" evidence="1">
    <location>
        <begin position="145"/>
        <end position="165"/>
    </location>
</feature>
<feature type="transmembrane region" description="Helical" evidence="1">
    <location>
        <begin position="243"/>
        <end position="262"/>
    </location>
</feature>
<keyword evidence="1" id="KW-0472">Membrane</keyword>
<evidence type="ECO:0000256" key="1">
    <source>
        <dbReference type="SAM" id="Phobius"/>
    </source>
</evidence>
<gene>
    <name evidence="2" type="ORF">ACFPCV_27730</name>
</gene>
<dbReference type="RefSeq" id="WP_378059290.1">
    <property type="nucleotide sequence ID" value="NZ_JBHSIS010000017.1"/>
</dbReference>
<accession>A0ABV9SAE9</accession>
<sequence>MSSWNRPMFVFACACAVLAVVATAGLLIDDRVLGGAPIWAKPLKFAISGVVYGATWSWLCGLIDRRERVVRRVSAVIVGLLSLELVVIVGQVLRGRRSHFNLETPFDTVLYQIMAASIAVVWCGTLVLTVLVFRSDIQDRPLRLAVGLGAVISLVGIGVGALMTIPTGDQIAAANAGQGFHSMGAHTVGAPDGGPGLPLLGWSTTGGDLRIPHFVGMHALQAVLLWHALLARTRWPEPVRSRLVRIGAAGFTGLLALLTWQAYRGQPLTDPDGWTLLAFGALVAGLVFAGNRATRQPADSPLLATVSR</sequence>
<feature type="transmembrane region" description="Helical" evidence="1">
    <location>
        <begin position="211"/>
        <end position="231"/>
    </location>
</feature>
<dbReference type="Proteomes" id="UP001595859">
    <property type="component" value="Unassembled WGS sequence"/>
</dbReference>
<name>A0ABV9SAE9_9PSEU</name>
<feature type="transmembrane region" description="Helical" evidence="1">
    <location>
        <begin position="75"/>
        <end position="93"/>
    </location>
</feature>
<reference evidence="3" key="1">
    <citation type="journal article" date="2019" name="Int. J. Syst. Evol. Microbiol.">
        <title>The Global Catalogue of Microorganisms (GCM) 10K type strain sequencing project: providing services to taxonomists for standard genome sequencing and annotation.</title>
        <authorList>
            <consortium name="The Broad Institute Genomics Platform"/>
            <consortium name="The Broad Institute Genome Sequencing Center for Infectious Disease"/>
            <person name="Wu L."/>
            <person name="Ma J."/>
        </authorList>
    </citation>
    <scope>NUCLEOTIDE SEQUENCE [LARGE SCALE GENOMIC DNA]</scope>
    <source>
        <strain evidence="3">ZS-22-S1</strain>
    </source>
</reference>
<feature type="transmembrane region" description="Helical" evidence="1">
    <location>
        <begin position="113"/>
        <end position="133"/>
    </location>
</feature>
<dbReference type="EMBL" id="JBHSIS010000017">
    <property type="protein sequence ID" value="MFC4857305.1"/>
    <property type="molecule type" value="Genomic_DNA"/>
</dbReference>
<feature type="transmembrane region" description="Helical" evidence="1">
    <location>
        <begin position="43"/>
        <end position="63"/>
    </location>
</feature>
<feature type="transmembrane region" description="Helical" evidence="1">
    <location>
        <begin position="274"/>
        <end position="291"/>
    </location>
</feature>
<protein>
    <submittedName>
        <fullName evidence="2">Uncharacterized protein</fullName>
    </submittedName>
</protein>
<keyword evidence="3" id="KW-1185">Reference proteome</keyword>
<comment type="caution">
    <text evidence="2">The sequence shown here is derived from an EMBL/GenBank/DDBJ whole genome shotgun (WGS) entry which is preliminary data.</text>
</comment>
<evidence type="ECO:0000313" key="2">
    <source>
        <dbReference type="EMBL" id="MFC4857305.1"/>
    </source>
</evidence>